<comment type="caution">
    <text evidence="1">The sequence shown here is derived from an EMBL/GenBank/DDBJ whole genome shotgun (WGS) entry which is preliminary data.</text>
</comment>
<gene>
    <name evidence="1" type="ORF">EV182_006327</name>
</gene>
<sequence>MSTQNNGSSKPILTSGTKVRRYFPGRAPGAVDLLASESESDSESTHDKEQLTVHETPKEPA</sequence>
<accession>A0ACC1HB49</accession>
<proteinExistence type="predicted"/>
<dbReference type="EMBL" id="JAMZIH010007710">
    <property type="protein sequence ID" value="KAJ1672871.1"/>
    <property type="molecule type" value="Genomic_DNA"/>
</dbReference>
<name>A0ACC1HB49_9FUNG</name>
<reference evidence="1" key="1">
    <citation type="submission" date="2022-06" db="EMBL/GenBank/DDBJ databases">
        <title>Phylogenomic reconstructions and comparative analyses of Kickxellomycotina fungi.</title>
        <authorList>
            <person name="Reynolds N.K."/>
            <person name="Stajich J.E."/>
            <person name="Barry K."/>
            <person name="Grigoriev I.V."/>
            <person name="Crous P."/>
            <person name="Smith M.E."/>
        </authorList>
    </citation>
    <scope>NUCLEOTIDE SEQUENCE</scope>
    <source>
        <strain evidence="1">RSA 2271</strain>
    </source>
</reference>
<organism evidence="1 2">
    <name type="scientific">Spiromyces aspiralis</name>
    <dbReference type="NCBI Taxonomy" id="68401"/>
    <lineage>
        <taxon>Eukaryota</taxon>
        <taxon>Fungi</taxon>
        <taxon>Fungi incertae sedis</taxon>
        <taxon>Zoopagomycota</taxon>
        <taxon>Kickxellomycotina</taxon>
        <taxon>Kickxellomycetes</taxon>
        <taxon>Kickxellales</taxon>
        <taxon>Kickxellaceae</taxon>
        <taxon>Spiromyces</taxon>
    </lineage>
</organism>
<evidence type="ECO:0000313" key="2">
    <source>
        <dbReference type="Proteomes" id="UP001145114"/>
    </source>
</evidence>
<keyword evidence="2" id="KW-1185">Reference proteome</keyword>
<dbReference type="Proteomes" id="UP001145114">
    <property type="component" value="Unassembled WGS sequence"/>
</dbReference>
<feature type="non-terminal residue" evidence="1">
    <location>
        <position position="61"/>
    </location>
</feature>
<evidence type="ECO:0000313" key="1">
    <source>
        <dbReference type="EMBL" id="KAJ1672871.1"/>
    </source>
</evidence>
<protein>
    <submittedName>
        <fullName evidence="1">Uncharacterized protein</fullName>
    </submittedName>
</protein>